<organism evidence="1 2">
    <name type="scientific">Xanthomonas campestris pv. phaseoli</name>
    <dbReference type="NCBI Taxonomy" id="317013"/>
    <lineage>
        <taxon>Bacteria</taxon>
        <taxon>Pseudomonadati</taxon>
        <taxon>Pseudomonadota</taxon>
        <taxon>Gammaproteobacteria</taxon>
        <taxon>Lysobacterales</taxon>
        <taxon>Lysobacteraceae</taxon>
        <taxon>Xanthomonas</taxon>
    </lineage>
</organism>
<comment type="caution">
    <text evidence="1">The sequence shown here is derived from an EMBL/GenBank/DDBJ whole genome shotgun (WGS) entry which is preliminary data.</text>
</comment>
<name>A0A7Z7J1Q4_XANCH</name>
<evidence type="ECO:0000313" key="2">
    <source>
        <dbReference type="Proteomes" id="UP000234345"/>
    </source>
</evidence>
<sequence>MSVRSSSQKFDASNRAPCVQIAYDVEIYGSQKKVQVPFVMGVLSDLSGANTENLPALEAREAVEIARSPSNST</sequence>
<dbReference type="Proteomes" id="UP000234345">
    <property type="component" value="Unassembled WGS sequence"/>
</dbReference>
<dbReference type="EMBL" id="OCZC01000059">
    <property type="protein sequence ID" value="SOO24174.1"/>
    <property type="molecule type" value="Genomic_DNA"/>
</dbReference>
<dbReference type="PANTHER" id="PTHR35850:SF1">
    <property type="entry name" value="TYPE VI SECRETION SYSTEM SHEATH PROTEIN TSSB1"/>
    <property type="match status" value="1"/>
</dbReference>
<protein>
    <recommendedName>
        <fullName evidence="3">Type VI secretion system contractile sheath small subunit</fullName>
    </recommendedName>
</protein>
<accession>A0A7Z7J1Q4</accession>
<evidence type="ECO:0000313" key="1">
    <source>
        <dbReference type="EMBL" id="SOO24174.1"/>
    </source>
</evidence>
<dbReference type="PANTHER" id="PTHR35850">
    <property type="entry name" value="CYTOPLASMIC PROTEIN-RELATED"/>
    <property type="match status" value="1"/>
</dbReference>
<dbReference type="AlphaFoldDB" id="A0A7Z7J1Q4"/>
<gene>
    <name evidence="1" type="ORF">XFF6991_320173</name>
</gene>
<proteinExistence type="predicted"/>
<reference evidence="1 2" key="1">
    <citation type="submission" date="2017-10" db="EMBL/GenBank/DDBJ databases">
        <authorList>
            <person name="Regsiter A."/>
            <person name="William W."/>
        </authorList>
    </citation>
    <scope>NUCLEOTIDE SEQUENCE [LARGE SCALE GENOMIC DNA]</scope>
    <source>
        <strain evidence="1 2">CFBP6991</strain>
    </source>
</reference>
<evidence type="ECO:0008006" key="3">
    <source>
        <dbReference type="Google" id="ProtNLM"/>
    </source>
</evidence>
<dbReference type="Pfam" id="PF05591">
    <property type="entry name" value="T6SS_VipA"/>
    <property type="match status" value="1"/>
</dbReference>
<dbReference type="InterPro" id="IPR008312">
    <property type="entry name" value="T6SS_TssB1"/>
</dbReference>